<feature type="compositionally biased region" description="Basic and acidic residues" evidence="1">
    <location>
        <begin position="917"/>
        <end position="935"/>
    </location>
</feature>
<dbReference type="Proteomes" id="UP000054544">
    <property type="component" value="Unassembled WGS sequence"/>
</dbReference>
<feature type="compositionally biased region" description="Polar residues" evidence="1">
    <location>
        <begin position="160"/>
        <end position="186"/>
    </location>
</feature>
<evidence type="ECO:0000256" key="1">
    <source>
        <dbReference type="SAM" id="MobiDB-lite"/>
    </source>
</evidence>
<feature type="compositionally biased region" description="Polar residues" evidence="1">
    <location>
        <begin position="574"/>
        <end position="583"/>
    </location>
</feature>
<feature type="compositionally biased region" description="Polar residues" evidence="1">
    <location>
        <begin position="1620"/>
        <end position="1629"/>
    </location>
</feature>
<feature type="region of interest" description="Disordered" evidence="1">
    <location>
        <begin position="238"/>
        <end position="327"/>
    </location>
</feature>
<feature type="compositionally biased region" description="Basic and acidic residues" evidence="1">
    <location>
        <begin position="1733"/>
        <end position="1744"/>
    </location>
</feature>
<dbReference type="GO" id="GO:0016020">
    <property type="term" value="C:membrane"/>
    <property type="evidence" value="ECO:0007669"/>
    <property type="project" value="TreeGrafter"/>
</dbReference>
<feature type="compositionally biased region" description="Polar residues" evidence="1">
    <location>
        <begin position="304"/>
        <end position="321"/>
    </location>
</feature>
<dbReference type="STRING" id="1291518.A0A0D9P1C8"/>
<feature type="domain" description="PhoD-like phosphatase" evidence="2">
    <location>
        <begin position="1283"/>
        <end position="1442"/>
    </location>
</feature>
<accession>A0A0D9P1C8</accession>
<name>A0A0D9P1C8_METAN</name>
<feature type="region of interest" description="Disordered" evidence="1">
    <location>
        <begin position="1707"/>
        <end position="1766"/>
    </location>
</feature>
<dbReference type="CDD" id="cd07389">
    <property type="entry name" value="MPP_PhoD"/>
    <property type="match status" value="1"/>
</dbReference>
<evidence type="ECO:0000259" key="2">
    <source>
        <dbReference type="Pfam" id="PF19050"/>
    </source>
</evidence>
<feature type="region of interest" description="Disordered" evidence="1">
    <location>
        <begin position="512"/>
        <end position="536"/>
    </location>
</feature>
<feature type="compositionally biased region" description="Acidic residues" evidence="1">
    <location>
        <begin position="1745"/>
        <end position="1760"/>
    </location>
</feature>
<dbReference type="Gene3D" id="3.60.21.70">
    <property type="entry name" value="PhoD-like phosphatase"/>
    <property type="match status" value="1"/>
</dbReference>
<feature type="region of interest" description="Disordered" evidence="1">
    <location>
        <begin position="561"/>
        <end position="606"/>
    </location>
</feature>
<dbReference type="OrthoDB" id="9999821at2759"/>
<dbReference type="InterPro" id="IPR018946">
    <property type="entry name" value="PhoD-like_MPP"/>
</dbReference>
<dbReference type="InterPro" id="IPR043904">
    <property type="entry name" value="PhoD_2-like"/>
</dbReference>
<proteinExistence type="predicted"/>
<gene>
    <name evidence="3" type="ORF">H634G_04306</name>
</gene>
<sequence>MRLSAAAASSLPTHRSFLERDEDFSLLQVAVVHDRADRPNGVAKPDQTVEAGWTYYPVLHKGHPILFAFYTTNGYRSQSDYIEAVAAVLLFLNAQSPPSQSPHHDHLVVTLMAAQQQRWGHFPDSQGSQGLRDEYDDYTYPTHEHRRSLDAQPPRRSKSNRASVQTANTDALTESTFSPHSPTASSFAGAAQGLAPRPPSYQRPVFVAHAAPDVGAGMGAGMGNVGANVNVGVAVSNIPQEPVSHMPEETSRGPHRRSSEQFQDSLSESTRQAPQALPNTPKVPRGPPVSYHQPYETSEPPYTRLNSNSNNVSPTSFQSLSLPPGRLAVDDGMEPGGYYTTRREDYPDFPRSQIHDVTGGKGVVAPPMMPQDIAAGGTRRPSVTLPSERRKKFANDRSPLQRLELTLDSMTKEEKRARVQAAEQRARERAAKRAAEASTAQSGESRGRRIPIEPPSYHPEAIVPTVPVDEPQMNLAETGNRGHPYLQHQPVQHQHPILSRYRAEAVDHGHVAGPPPPLQVPEQREEHGESRSGLPRRNLSFRERAARNEKEHIVKQASPVGQPTAFFSGGPSGGTNIARNGSNKLRKEPPTDQWTSSKPNMERKVPGSAIPEPISATRAHGAAGRLPRAIRDKELPPVPTAQELAQGIQRRATEPIYRKELRPDEEYIPPPTSSNANTSSIQSPGTEQQDLAVVGRRPERQESIHSVEDLPQHRVSNMIFEDPENLRPGEGLYQPPVWLNEFQNATVGFLGGTLLDLTENHQAISDKNKAWWETTGGRKNSTYLSRPRKAEAFDGEYDDTNAPTRFKPPLYLKCGPLLRYCGIRQEKVPTRSQNSALSNREIWRGSVMIVTHDLESSYDIAPMLRLFVQDIQLLPPPPLQVNGDLPPEYVDPIAGHPKLGRRGETIYVRPVEHLEEARDLSRTETDEGLYEKSRSPPDIPPPNGTTELPQSFAGRQKRILTDGEKLQKYKDVRGFRLHAERGCTFWRFNIEVELREKQQRIAYRINRGPSMAFWVPPRGQAMNIMFHSCNGFSASANPDDLSGPDPMWRDVLNTHQSQPFHVMIGGGDQIYNDSVAHECSLFDEWLGIRHPQHKHAAAFTASMQDEMEEFYLQRYCMWFSQGLFSLAASQIPMVNMYDDHDIFDGYGSYPHHDMKSPVFAGLGAVAFKYYMLFQHQSVLTETENTEPSWILGQEPGPYIKELSRSVYVSMGGKVALLAVDCRTERTEHDVINNQTWETIINRMYAEVRRGHVEHLLVLLGVPIAYPRLVWLENILTSRLMDPVKALGRTGMFGKALNNIDGGVEVLDDLNDHWTAKNHKHERSIIMEDLQDLAIDKSLRITILSGDVHLAAIGQFYSNPKLGLPKHKDPRYMINVVSSAIANTPPSDILADVLNKRNKVHHFDKQTDESMVPLFHHGVDGKPRNNKHLLPHRNWCSIRSWSPGRTPPPTPPLSTYDRSPSPPSVVNSNGGGAGGLFRRLSLGGGTRSTSNRFDGSRTSVRGDRPPVSGGVGGLFRSLSRRNSSDGPRPAKLTRTMSLGSGEGKKKGFFGLGRRGSKSRPDDGGINGQWGVESDDEDGYFVDNHPSHAVRPSGLRGGGTYEHSEFSDDDEMHFTARPPPHTQTTGNQSAGPTRGDDEPDSMVRPFHRTPTGLSVKQLRKAERFTVDLEGGLDICLNVEVNSKDPTGITVPYRLLVPRLQYEYNPADDELQQPAKESQQPTGFKRFLSFRKKPEKTKLQQEHGHDGEESEDENEDYMSDESSDVPPRR</sequence>
<evidence type="ECO:0000313" key="4">
    <source>
        <dbReference type="Proteomes" id="UP000054544"/>
    </source>
</evidence>
<feature type="domain" description="PhoD-like phosphatase" evidence="2">
    <location>
        <begin position="1022"/>
        <end position="1275"/>
    </location>
</feature>
<dbReference type="Pfam" id="PF19050">
    <property type="entry name" value="PhoD_2"/>
    <property type="match status" value="2"/>
</dbReference>
<dbReference type="InterPro" id="IPR038607">
    <property type="entry name" value="PhoD-like_sf"/>
</dbReference>
<dbReference type="EMBL" id="KE384729">
    <property type="protein sequence ID" value="KJK80067.1"/>
    <property type="molecule type" value="Genomic_DNA"/>
</dbReference>
<reference evidence="4" key="1">
    <citation type="journal article" date="2014" name="BMC Genomics">
        <title>The genome sequence of the biocontrol fungus Metarhizium anisopliae and comparative genomics of Metarhizium species.</title>
        <authorList>
            <person name="Pattemore J.A."/>
            <person name="Hane J.K."/>
            <person name="Williams A.H."/>
            <person name="Wilson B.A."/>
            <person name="Stodart B.J."/>
            <person name="Ash G.J."/>
        </authorList>
    </citation>
    <scope>NUCLEOTIDE SEQUENCE [LARGE SCALE GENOMIC DNA]</scope>
    <source>
        <strain evidence="4">BRIP 53293</strain>
    </source>
</reference>
<dbReference type="PANTHER" id="PTHR46689:SF1">
    <property type="entry name" value="PHOD-LIKE PHOSPHATASE DOMAIN-CONTAINING PROTEIN"/>
    <property type="match status" value="1"/>
</dbReference>
<feature type="region of interest" description="Disordered" evidence="1">
    <location>
        <begin position="372"/>
        <end position="463"/>
    </location>
</feature>
<evidence type="ECO:0000313" key="3">
    <source>
        <dbReference type="EMBL" id="KJK80067.1"/>
    </source>
</evidence>
<feature type="region of interest" description="Disordered" evidence="1">
    <location>
        <begin position="917"/>
        <end position="952"/>
    </location>
</feature>
<protein>
    <recommendedName>
        <fullName evidence="2">PhoD-like phosphatase domain-containing protein</fullName>
    </recommendedName>
</protein>
<dbReference type="PANTHER" id="PTHR46689">
    <property type="entry name" value="MEMBRANE PROTEIN, PUTATIVE-RELATED"/>
    <property type="match status" value="1"/>
</dbReference>
<feature type="region of interest" description="Disordered" evidence="1">
    <location>
        <begin position="143"/>
        <end position="196"/>
    </location>
</feature>
<feature type="compositionally biased region" description="Low complexity" evidence="1">
    <location>
        <begin position="1475"/>
        <end position="1491"/>
    </location>
</feature>
<feature type="region of interest" description="Disordered" evidence="1">
    <location>
        <begin position="642"/>
        <end position="710"/>
    </location>
</feature>
<organism evidence="3 4">
    <name type="scientific">Metarhizium anisopliae BRIP 53293</name>
    <dbReference type="NCBI Taxonomy" id="1291518"/>
    <lineage>
        <taxon>Eukaryota</taxon>
        <taxon>Fungi</taxon>
        <taxon>Dikarya</taxon>
        <taxon>Ascomycota</taxon>
        <taxon>Pezizomycotina</taxon>
        <taxon>Sordariomycetes</taxon>
        <taxon>Hypocreomycetidae</taxon>
        <taxon>Hypocreales</taxon>
        <taxon>Clavicipitaceae</taxon>
        <taxon>Metarhizium</taxon>
    </lineage>
</organism>
<feature type="compositionally biased region" description="Basic and acidic residues" evidence="1">
    <location>
        <begin position="651"/>
        <end position="665"/>
    </location>
</feature>
<feature type="compositionally biased region" description="Polar residues" evidence="1">
    <location>
        <begin position="260"/>
        <end position="273"/>
    </location>
</feature>
<keyword evidence="4" id="KW-1185">Reference proteome</keyword>
<feature type="region of interest" description="Disordered" evidence="1">
    <location>
        <begin position="1437"/>
        <end position="1640"/>
    </location>
</feature>
<feature type="compositionally biased region" description="Basic and acidic residues" evidence="1">
    <location>
        <begin position="696"/>
        <end position="710"/>
    </location>
</feature>
<feature type="compositionally biased region" description="Basic and acidic residues" evidence="1">
    <location>
        <begin position="424"/>
        <end position="435"/>
    </location>
</feature>